<name>A0ABS6IIU8_9HYPH</name>
<dbReference type="EMBL" id="JAHOPB010000001">
    <property type="protein sequence ID" value="MBU8873677.1"/>
    <property type="molecule type" value="Genomic_DNA"/>
</dbReference>
<accession>A0ABS6IIU8</accession>
<keyword evidence="4" id="KW-1185">Reference proteome</keyword>
<proteinExistence type="predicted"/>
<evidence type="ECO:0000256" key="1">
    <source>
        <dbReference type="SAM" id="MobiDB-lite"/>
    </source>
</evidence>
<dbReference type="RefSeq" id="WP_216958053.1">
    <property type="nucleotide sequence ID" value="NZ_JAHOPB010000001.1"/>
</dbReference>
<dbReference type="Proteomes" id="UP000727907">
    <property type="component" value="Unassembled WGS sequence"/>
</dbReference>
<evidence type="ECO:0000256" key="2">
    <source>
        <dbReference type="SAM" id="SignalP"/>
    </source>
</evidence>
<protein>
    <recommendedName>
        <fullName evidence="5">CUB domain-containing protein</fullName>
    </recommendedName>
</protein>
<comment type="caution">
    <text evidence="3">The sequence shown here is derived from an EMBL/GenBank/DDBJ whole genome shotgun (WGS) entry which is preliminary data.</text>
</comment>
<evidence type="ECO:0000313" key="3">
    <source>
        <dbReference type="EMBL" id="MBU8873677.1"/>
    </source>
</evidence>
<organism evidence="3 4">
    <name type="scientific">Reyranella humidisoli</name>
    <dbReference type="NCBI Taxonomy" id="2849149"/>
    <lineage>
        <taxon>Bacteria</taxon>
        <taxon>Pseudomonadati</taxon>
        <taxon>Pseudomonadota</taxon>
        <taxon>Alphaproteobacteria</taxon>
        <taxon>Hyphomicrobiales</taxon>
        <taxon>Reyranellaceae</taxon>
        <taxon>Reyranella</taxon>
    </lineage>
</organism>
<feature type="chain" id="PRO_5045366874" description="CUB domain-containing protein" evidence="2">
    <location>
        <begin position="23"/>
        <end position="173"/>
    </location>
</feature>
<keyword evidence="2" id="KW-0732">Signal</keyword>
<gene>
    <name evidence="3" type="ORF">KQ910_07870</name>
</gene>
<feature type="compositionally biased region" description="Basic and acidic residues" evidence="1">
    <location>
        <begin position="87"/>
        <end position="97"/>
    </location>
</feature>
<feature type="region of interest" description="Disordered" evidence="1">
    <location>
        <begin position="76"/>
        <end position="98"/>
    </location>
</feature>
<evidence type="ECO:0000313" key="4">
    <source>
        <dbReference type="Proteomes" id="UP000727907"/>
    </source>
</evidence>
<sequence>MKASLGTLIAVAIMAVTSVASSQPRPAAGGFDGCKDNDFSWDKPERNKPFTFNGNNCGGAIVFKLRFTGCEQRAPNCTPADPGQPRVNKDGQPKENNARASISLYRTGGTKDYCSDQSAAHDFNFDSFNLECIYEYPLPPGAKDFLITIDYDTNDVREDIRWIGSFVYKAKKP</sequence>
<feature type="signal peptide" evidence="2">
    <location>
        <begin position="1"/>
        <end position="22"/>
    </location>
</feature>
<evidence type="ECO:0008006" key="5">
    <source>
        <dbReference type="Google" id="ProtNLM"/>
    </source>
</evidence>
<reference evidence="3 4" key="1">
    <citation type="submission" date="2021-06" db="EMBL/GenBank/DDBJ databases">
        <authorList>
            <person name="Lee D.H."/>
        </authorList>
    </citation>
    <scope>NUCLEOTIDE SEQUENCE [LARGE SCALE GENOMIC DNA]</scope>
    <source>
        <strain evidence="3 4">MMS21-HV4-11</strain>
    </source>
</reference>